<protein>
    <recommendedName>
        <fullName evidence="11">RING-type domain-containing protein</fullName>
    </recommendedName>
</protein>
<dbReference type="Gene3D" id="3.30.40.10">
    <property type="entry name" value="Zinc/RING finger domain, C3HC4 (zinc finger)"/>
    <property type="match status" value="1"/>
</dbReference>
<dbReference type="EMBL" id="MCGE01000011">
    <property type="protein sequence ID" value="ORZ16444.1"/>
    <property type="molecule type" value="Genomic_DNA"/>
</dbReference>
<evidence type="ECO:0000256" key="5">
    <source>
        <dbReference type="ARBA" id="ARBA00022833"/>
    </source>
</evidence>
<dbReference type="InterPro" id="IPR003137">
    <property type="entry name" value="PA_domain"/>
</dbReference>
<dbReference type="Proteomes" id="UP000193560">
    <property type="component" value="Unassembled WGS sequence"/>
</dbReference>
<evidence type="ECO:0000256" key="6">
    <source>
        <dbReference type="ARBA" id="ARBA00022989"/>
    </source>
</evidence>
<evidence type="ECO:0000256" key="7">
    <source>
        <dbReference type="ARBA" id="ARBA00023136"/>
    </source>
</evidence>
<evidence type="ECO:0000256" key="9">
    <source>
        <dbReference type="SAM" id="Phobius"/>
    </source>
</evidence>
<keyword evidence="10" id="KW-0732">Signal</keyword>
<keyword evidence="5" id="KW-0862">Zinc</keyword>
<sequence length="307" mass="34965">MNSNSRLSIPTLLIFMVTFFFHVEASVRVMSTNQTLISQTSAFGPRIGEYGLLAHVYQPLEDTTGCQIVQGPDTRWIALVHRGGCSFQDKVQSMQNSGAIAVIVGDEYSLEWITMSSEDNTSDIKIPSIFLTRTEYSQLLYAQQLQMRNSRRLLVLLEDEDKIPWLSTTLDCTSTIILMICPVLLFILALILLRIRKQYISSLCQYEHQQQHLQKHATLNEIDLEICLPRHCNTISSATTTPTTTMDDDKDETECPICLDYFDQGSEYRVLPCRHTFHTVCIDPWLTGYKSSCPVCSQEFSTNINRI</sequence>
<dbReference type="InterPro" id="IPR046450">
    <property type="entry name" value="PA_dom_sf"/>
</dbReference>
<feature type="domain" description="RING-type" evidence="11">
    <location>
        <begin position="255"/>
        <end position="297"/>
    </location>
</feature>
<evidence type="ECO:0000256" key="4">
    <source>
        <dbReference type="ARBA" id="ARBA00022771"/>
    </source>
</evidence>
<evidence type="ECO:0000256" key="10">
    <source>
        <dbReference type="SAM" id="SignalP"/>
    </source>
</evidence>
<keyword evidence="4 8" id="KW-0863">Zinc-finger</keyword>
<evidence type="ECO:0000256" key="2">
    <source>
        <dbReference type="ARBA" id="ARBA00022692"/>
    </source>
</evidence>
<dbReference type="InterPro" id="IPR001841">
    <property type="entry name" value="Znf_RING"/>
</dbReference>
<keyword evidence="2 9" id="KW-0812">Transmembrane</keyword>
<dbReference type="Pfam" id="PF13639">
    <property type="entry name" value="zf-RING_2"/>
    <property type="match status" value="1"/>
</dbReference>
<comment type="caution">
    <text evidence="12">The sequence shown here is derived from an EMBL/GenBank/DDBJ whole genome shotgun (WGS) entry which is preliminary data.</text>
</comment>
<feature type="chain" id="PRO_5013140687" description="RING-type domain-containing protein" evidence="10">
    <location>
        <begin position="26"/>
        <end position="307"/>
    </location>
</feature>
<dbReference type="STRING" id="90262.A0A1X2IH09"/>
<evidence type="ECO:0000256" key="8">
    <source>
        <dbReference type="PROSITE-ProRule" id="PRU00175"/>
    </source>
</evidence>
<keyword evidence="6 9" id="KW-1133">Transmembrane helix</keyword>
<evidence type="ECO:0000313" key="13">
    <source>
        <dbReference type="Proteomes" id="UP000193560"/>
    </source>
</evidence>
<dbReference type="PANTHER" id="PTHR46539:SF1">
    <property type="entry name" value="E3 UBIQUITIN-PROTEIN LIGASE ATL42"/>
    <property type="match status" value="1"/>
</dbReference>
<gene>
    <name evidence="12" type="ORF">BCR42DRAFT_415061</name>
</gene>
<dbReference type="Pfam" id="PF02225">
    <property type="entry name" value="PA"/>
    <property type="match status" value="1"/>
</dbReference>
<evidence type="ECO:0000256" key="3">
    <source>
        <dbReference type="ARBA" id="ARBA00022723"/>
    </source>
</evidence>
<keyword evidence="3" id="KW-0479">Metal-binding</keyword>
<comment type="subcellular location">
    <subcellularLocation>
        <location evidence="1">Membrane</location>
        <topology evidence="1">Single-pass membrane protein</topology>
    </subcellularLocation>
</comment>
<dbReference type="SMART" id="SM00184">
    <property type="entry name" value="RING"/>
    <property type="match status" value="1"/>
</dbReference>
<dbReference type="PROSITE" id="PS50089">
    <property type="entry name" value="ZF_RING_2"/>
    <property type="match status" value="1"/>
</dbReference>
<reference evidence="12 13" key="1">
    <citation type="submission" date="2016-07" db="EMBL/GenBank/DDBJ databases">
        <title>Pervasive Adenine N6-methylation of Active Genes in Fungi.</title>
        <authorList>
            <consortium name="DOE Joint Genome Institute"/>
            <person name="Mondo S.J."/>
            <person name="Dannebaum R.O."/>
            <person name="Kuo R.C."/>
            <person name="Labutti K."/>
            <person name="Haridas S."/>
            <person name="Kuo A."/>
            <person name="Salamov A."/>
            <person name="Ahrendt S.R."/>
            <person name="Lipzen A."/>
            <person name="Sullivan W."/>
            <person name="Andreopoulos W.B."/>
            <person name="Clum A."/>
            <person name="Lindquist E."/>
            <person name="Daum C."/>
            <person name="Ramamoorthy G.K."/>
            <person name="Gryganskyi A."/>
            <person name="Culley D."/>
            <person name="Magnuson J.K."/>
            <person name="James T.Y."/>
            <person name="O'Malley M.A."/>
            <person name="Stajich J.E."/>
            <person name="Spatafora J.W."/>
            <person name="Visel A."/>
            <person name="Grigoriev I.V."/>
        </authorList>
    </citation>
    <scope>NUCLEOTIDE SEQUENCE [LARGE SCALE GENOMIC DNA]</scope>
    <source>
        <strain evidence="12 13">NRRL 1336</strain>
    </source>
</reference>
<dbReference type="GO" id="GO:0008270">
    <property type="term" value="F:zinc ion binding"/>
    <property type="evidence" value="ECO:0007669"/>
    <property type="project" value="UniProtKB-KW"/>
</dbReference>
<dbReference type="InterPro" id="IPR013083">
    <property type="entry name" value="Znf_RING/FYVE/PHD"/>
</dbReference>
<dbReference type="SUPFAM" id="SSF52025">
    <property type="entry name" value="PA domain"/>
    <property type="match status" value="1"/>
</dbReference>
<dbReference type="GO" id="GO:0016020">
    <property type="term" value="C:membrane"/>
    <property type="evidence" value="ECO:0007669"/>
    <property type="project" value="UniProtKB-SubCell"/>
</dbReference>
<keyword evidence="7 9" id="KW-0472">Membrane</keyword>
<dbReference type="AlphaFoldDB" id="A0A1X2IH09"/>
<dbReference type="PANTHER" id="PTHR46539">
    <property type="entry name" value="E3 UBIQUITIN-PROTEIN LIGASE ATL42"/>
    <property type="match status" value="1"/>
</dbReference>
<feature type="transmembrane region" description="Helical" evidence="9">
    <location>
        <begin position="176"/>
        <end position="193"/>
    </location>
</feature>
<name>A0A1X2IH09_9FUNG</name>
<dbReference type="Gene3D" id="3.50.30.30">
    <property type="match status" value="1"/>
</dbReference>
<proteinExistence type="predicted"/>
<organism evidence="12 13">
    <name type="scientific">Absidia repens</name>
    <dbReference type="NCBI Taxonomy" id="90262"/>
    <lineage>
        <taxon>Eukaryota</taxon>
        <taxon>Fungi</taxon>
        <taxon>Fungi incertae sedis</taxon>
        <taxon>Mucoromycota</taxon>
        <taxon>Mucoromycotina</taxon>
        <taxon>Mucoromycetes</taxon>
        <taxon>Mucorales</taxon>
        <taxon>Cunninghamellaceae</taxon>
        <taxon>Absidia</taxon>
    </lineage>
</organism>
<evidence type="ECO:0000256" key="1">
    <source>
        <dbReference type="ARBA" id="ARBA00004167"/>
    </source>
</evidence>
<keyword evidence="13" id="KW-1185">Reference proteome</keyword>
<dbReference type="SUPFAM" id="SSF57850">
    <property type="entry name" value="RING/U-box"/>
    <property type="match status" value="1"/>
</dbReference>
<evidence type="ECO:0000259" key="11">
    <source>
        <dbReference type="PROSITE" id="PS50089"/>
    </source>
</evidence>
<feature type="signal peptide" evidence="10">
    <location>
        <begin position="1"/>
        <end position="25"/>
    </location>
</feature>
<dbReference type="OrthoDB" id="8062037at2759"/>
<accession>A0A1X2IH09</accession>
<evidence type="ECO:0000313" key="12">
    <source>
        <dbReference type="EMBL" id="ORZ16444.1"/>
    </source>
</evidence>